<proteinExistence type="predicted"/>
<evidence type="ECO:0000256" key="1">
    <source>
        <dbReference type="SAM" id="MobiDB-lite"/>
    </source>
</evidence>
<name>A0A7G7VJB9_9FIRM</name>
<protein>
    <submittedName>
        <fullName evidence="3">Uncharacterized protein</fullName>
    </submittedName>
</protein>
<keyword evidence="2" id="KW-1133">Transmembrane helix</keyword>
<dbReference type="RefSeq" id="WP_037347033.1">
    <property type="nucleotide sequence ID" value="NZ_CP060204.1"/>
</dbReference>
<feature type="compositionally biased region" description="Polar residues" evidence="1">
    <location>
        <begin position="1"/>
        <end position="13"/>
    </location>
</feature>
<evidence type="ECO:0000256" key="2">
    <source>
        <dbReference type="SAM" id="Phobius"/>
    </source>
</evidence>
<sequence>MPKSSYGNTNPSPAESIRERKKREMERGLERVRKKRASYQRKIIGTALVFFIILIILCALMPSDDAANYDGKWNKDVNSRQLRIMQSLQDNFK</sequence>
<keyword evidence="4" id="KW-1185">Reference proteome</keyword>
<dbReference type="AlphaFoldDB" id="A0A7G7VJB9"/>
<dbReference type="KEGG" id="stim:H1B31_10250"/>
<accession>A0A7G7VJB9</accession>
<feature type="transmembrane region" description="Helical" evidence="2">
    <location>
        <begin position="43"/>
        <end position="62"/>
    </location>
</feature>
<feature type="region of interest" description="Disordered" evidence="1">
    <location>
        <begin position="1"/>
        <end position="35"/>
    </location>
</feature>
<keyword evidence="2" id="KW-0812">Transmembrane</keyword>
<evidence type="ECO:0000313" key="4">
    <source>
        <dbReference type="Proteomes" id="UP000515480"/>
    </source>
</evidence>
<feature type="compositionally biased region" description="Basic and acidic residues" evidence="1">
    <location>
        <begin position="16"/>
        <end position="31"/>
    </location>
</feature>
<dbReference type="EMBL" id="CP060204">
    <property type="protein sequence ID" value="QNH54212.1"/>
    <property type="molecule type" value="Genomic_DNA"/>
</dbReference>
<reference evidence="3 4" key="1">
    <citation type="submission" date="2020-07" db="EMBL/GenBank/DDBJ databases">
        <title>Complete genome and description of Selenomonas timonensis sp. nov., a new bacterium isolated from a gingivitis subject.</title>
        <authorList>
            <person name="Antezack A."/>
        </authorList>
    </citation>
    <scope>NUCLEOTIDE SEQUENCE [LARGE SCALE GENOMIC DNA]</scope>
    <source>
        <strain evidence="3 4">Marseille-Q3039</strain>
    </source>
</reference>
<gene>
    <name evidence="3" type="ORF">H1B31_10250</name>
</gene>
<organism evidence="3 4">
    <name type="scientific">Selenomonas timonae</name>
    <dbReference type="NCBI Taxonomy" id="2754044"/>
    <lineage>
        <taxon>Bacteria</taxon>
        <taxon>Bacillati</taxon>
        <taxon>Bacillota</taxon>
        <taxon>Negativicutes</taxon>
        <taxon>Selenomonadales</taxon>
        <taxon>Selenomonadaceae</taxon>
        <taxon>Selenomonas</taxon>
    </lineage>
</organism>
<dbReference type="Proteomes" id="UP000515480">
    <property type="component" value="Chromosome"/>
</dbReference>
<evidence type="ECO:0000313" key="3">
    <source>
        <dbReference type="EMBL" id="QNH54212.1"/>
    </source>
</evidence>
<keyword evidence="2" id="KW-0472">Membrane</keyword>